<name>A0A1M6K0D7_9FIRM</name>
<dbReference type="CDD" id="cd02028">
    <property type="entry name" value="UMPK_like"/>
    <property type="match status" value="1"/>
</dbReference>
<organism evidence="2 3">
    <name type="scientific">Parasporobacterium paucivorans DSM 15970</name>
    <dbReference type="NCBI Taxonomy" id="1122934"/>
    <lineage>
        <taxon>Bacteria</taxon>
        <taxon>Bacillati</taxon>
        <taxon>Bacillota</taxon>
        <taxon>Clostridia</taxon>
        <taxon>Lachnospirales</taxon>
        <taxon>Lachnospiraceae</taxon>
        <taxon>Parasporobacterium</taxon>
    </lineage>
</organism>
<keyword evidence="2" id="KW-0808">Transferase</keyword>
<feature type="domain" description="Phosphoribulokinase/uridine kinase" evidence="1">
    <location>
        <begin position="201"/>
        <end position="394"/>
    </location>
</feature>
<evidence type="ECO:0000313" key="2">
    <source>
        <dbReference type="EMBL" id="SHJ52393.1"/>
    </source>
</evidence>
<dbReference type="InterPro" id="IPR027417">
    <property type="entry name" value="P-loop_NTPase"/>
</dbReference>
<sequence>MKETDLNRDLVTAKIGVIKVTRELFPGELLKVKYSIQEGVFHSFVHSVISIREVKKIEEGVKKWVAEDHPIELLCQKDGYYHYQTGGMTIKSTYPVNPRSSMVVPFDIVPFGGGFIVDFGAVSRAKGAPLVPPYQLSAAFEKGLSFLENIGVEIVADVNAFILSGKSNSLLDMAEALHEKEISDIADMILEQRRALRVLLISGPSSSGKTIFAQRLLTQLKVNGLKSVVLSLGDYFVDLDRTPRDGEGKYDFETLHALDLDLLKKHIAQLDEGQTVEMPQFDFANGIRRKETKPLSVGPSDVLVVEGLHALNPELMPDIDRRKLFKVFVSALGGLNIDLSSRIPTGELRLLRRIIKDNRTRGIGAEMTFERWPSVRRGEYANVFAYQEDADVMFNTSLIYELNALRPFAEKCLHEVKSDSPHYESRERLLNLLTFFEPMDISKVPFNSIIWEFTGGGLTGV</sequence>
<keyword evidence="2" id="KW-0418">Kinase</keyword>
<proteinExistence type="predicted"/>
<evidence type="ECO:0000259" key="1">
    <source>
        <dbReference type="Pfam" id="PF00485"/>
    </source>
</evidence>
<dbReference type="STRING" id="1122934.SAMN02745691_02107"/>
<dbReference type="Pfam" id="PF00485">
    <property type="entry name" value="PRK"/>
    <property type="match status" value="1"/>
</dbReference>
<accession>A0A1M6K0D7</accession>
<dbReference type="PANTHER" id="PTHR10285">
    <property type="entry name" value="URIDINE KINASE"/>
    <property type="match status" value="1"/>
</dbReference>
<dbReference type="InterPro" id="IPR006083">
    <property type="entry name" value="PRK/URK"/>
</dbReference>
<dbReference type="RefSeq" id="WP_073994365.1">
    <property type="nucleotide sequence ID" value="NZ_FQYT01000024.1"/>
</dbReference>
<keyword evidence="3" id="KW-1185">Reference proteome</keyword>
<dbReference type="OrthoDB" id="9764644at2"/>
<reference evidence="2 3" key="1">
    <citation type="submission" date="2016-11" db="EMBL/GenBank/DDBJ databases">
        <authorList>
            <person name="Jaros S."/>
            <person name="Januszkiewicz K."/>
            <person name="Wedrychowicz H."/>
        </authorList>
    </citation>
    <scope>NUCLEOTIDE SEQUENCE [LARGE SCALE GENOMIC DNA]</scope>
    <source>
        <strain evidence="2 3">DSM 15970</strain>
    </source>
</reference>
<gene>
    <name evidence="2" type="ORF">SAMN02745691_02107</name>
</gene>
<dbReference type="Proteomes" id="UP000184342">
    <property type="component" value="Unassembled WGS sequence"/>
</dbReference>
<dbReference type="AlphaFoldDB" id="A0A1M6K0D7"/>
<dbReference type="SUPFAM" id="SSF52540">
    <property type="entry name" value="P-loop containing nucleoside triphosphate hydrolases"/>
    <property type="match status" value="1"/>
</dbReference>
<dbReference type="GO" id="GO:0005524">
    <property type="term" value="F:ATP binding"/>
    <property type="evidence" value="ECO:0007669"/>
    <property type="project" value="InterPro"/>
</dbReference>
<protein>
    <submittedName>
        <fullName evidence="2">Uridine kinase</fullName>
    </submittedName>
</protein>
<evidence type="ECO:0000313" key="3">
    <source>
        <dbReference type="Proteomes" id="UP000184342"/>
    </source>
</evidence>
<dbReference type="Gene3D" id="3.40.50.300">
    <property type="entry name" value="P-loop containing nucleotide triphosphate hydrolases"/>
    <property type="match status" value="1"/>
</dbReference>
<dbReference type="GO" id="GO:0016301">
    <property type="term" value="F:kinase activity"/>
    <property type="evidence" value="ECO:0007669"/>
    <property type="project" value="UniProtKB-KW"/>
</dbReference>
<dbReference type="EMBL" id="FQYT01000024">
    <property type="protein sequence ID" value="SHJ52393.1"/>
    <property type="molecule type" value="Genomic_DNA"/>
</dbReference>